<feature type="region of interest" description="Disordered" evidence="1">
    <location>
        <begin position="1"/>
        <end position="23"/>
    </location>
</feature>
<evidence type="ECO:0000313" key="3">
    <source>
        <dbReference type="Proteomes" id="UP000324222"/>
    </source>
</evidence>
<reference evidence="2 3" key="1">
    <citation type="submission" date="2019-05" db="EMBL/GenBank/DDBJ databases">
        <title>Another draft genome of Portunus trituberculatus and its Hox gene families provides insights of decapod evolution.</title>
        <authorList>
            <person name="Jeong J.-H."/>
            <person name="Song I."/>
            <person name="Kim S."/>
            <person name="Choi T."/>
            <person name="Kim D."/>
            <person name="Ryu S."/>
            <person name="Kim W."/>
        </authorList>
    </citation>
    <scope>NUCLEOTIDE SEQUENCE [LARGE SCALE GENOMIC DNA]</scope>
    <source>
        <tissue evidence="2">Muscle</tissue>
    </source>
</reference>
<keyword evidence="3" id="KW-1185">Reference proteome</keyword>
<protein>
    <submittedName>
        <fullName evidence="2">Uncharacterized protein</fullName>
    </submittedName>
</protein>
<evidence type="ECO:0000256" key="1">
    <source>
        <dbReference type="SAM" id="MobiDB-lite"/>
    </source>
</evidence>
<gene>
    <name evidence="2" type="ORF">E2C01_060051</name>
</gene>
<name>A0A5B7H724_PORTR</name>
<dbReference type="EMBL" id="VSRR010024008">
    <property type="protein sequence ID" value="MPC65913.1"/>
    <property type="molecule type" value="Genomic_DNA"/>
</dbReference>
<evidence type="ECO:0000313" key="2">
    <source>
        <dbReference type="EMBL" id="MPC65913.1"/>
    </source>
</evidence>
<accession>A0A5B7H724</accession>
<comment type="caution">
    <text evidence="2">The sequence shown here is derived from an EMBL/GenBank/DDBJ whole genome shotgun (WGS) entry which is preliminary data.</text>
</comment>
<organism evidence="2 3">
    <name type="scientific">Portunus trituberculatus</name>
    <name type="common">Swimming crab</name>
    <name type="synonym">Neptunus trituberculatus</name>
    <dbReference type="NCBI Taxonomy" id="210409"/>
    <lineage>
        <taxon>Eukaryota</taxon>
        <taxon>Metazoa</taxon>
        <taxon>Ecdysozoa</taxon>
        <taxon>Arthropoda</taxon>
        <taxon>Crustacea</taxon>
        <taxon>Multicrustacea</taxon>
        <taxon>Malacostraca</taxon>
        <taxon>Eumalacostraca</taxon>
        <taxon>Eucarida</taxon>
        <taxon>Decapoda</taxon>
        <taxon>Pleocyemata</taxon>
        <taxon>Brachyura</taxon>
        <taxon>Eubrachyura</taxon>
        <taxon>Portunoidea</taxon>
        <taxon>Portunidae</taxon>
        <taxon>Portuninae</taxon>
        <taxon>Portunus</taxon>
    </lineage>
</organism>
<dbReference type="Proteomes" id="UP000324222">
    <property type="component" value="Unassembled WGS sequence"/>
</dbReference>
<dbReference type="AlphaFoldDB" id="A0A5B7H724"/>
<proteinExistence type="predicted"/>
<sequence length="155" mass="16501">MIRGKLPSHVVDPEADGGEGSPHPYLVPALGLLSSEHDTFRRHELPATSLYRQLSVESSNQVYLPATSPAPRSLLIASRHHSGGNVSCLGLCYGEGDAVTARLPTQGPLPPPISSYNRNQRVHSPCTTITHQLPCLHMPITLVACLAEVAVAALS</sequence>